<feature type="region of interest" description="Disordered" evidence="1">
    <location>
        <begin position="1"/>
        <end position="83"/>
    </location>
</feature>
<evidence type="ECO:0000313" key="3">
    <source>
        <dbReference type="EMBL" id="MDO7881681.1"/>
    </source>
</evidence>
<feature type="region of interest" description="Disordered" evidence="1">
    <location>
        <begin position="128"/>
        <end position="156"/>
    </location>
</feature>
<accession>A0ABT9BPG7</accession>
<keyword evidence="4" id="KW-1185">Reference proteome</keyword>
<reference evidence="3 4" key="1">
    <citation type="submission" date="2023-07" db="EMBL/GenBank/DDBJ databases">
        <title>Protaetiibacter sp. nov WY-16 isolated from soil.</title>
        <authorList>
            <person name="Liu B."/>
            <person name="Wan Y."/>
        </authorList>
    </citation>
    <scope>NUCLEOTIDE SEQUENCE [LARGE SCALE GENOMIC DNA]</scope>
    <source>
        <strain evidence="3 4">WY-16</strain>
    </source>
</reference>
<keyword evidence="2" id="KW-0472">Membrane</keyword>
<evidence type="ECO:0000256" key="1">
    <source>
        <dbReference type="SAM" id="MobiDB-lite"/>
    </source>
</evidence>
<evidence type="ECO:0000256" key="2">
    <source>
        <dbReference type="SAM" id="Phobius"/>
    </source>
</evidence>
<proteinExistence type="predicted"/>
<protein>
    <submittedName>
        <fullName evidence="3">Uncharacterized protein</fullName>
    </submittedName>
</protein>
<sequence>MDDTQAPHDDPTTPSAPSPEASVAPPALPLPPVEAPPAEAPPVPVAPPVFAPPVFAPPSYPPPATPAPPAPPTDPPATHAAESSGSGRTIAIVVAIITACVLVLIGLGVAIFFVAQSAIRALDTGASPVAEESADPDQPRDEPTDAPAGPTPEILPLIEGAPGPAVAIDPLLCPGDCFPADAFGGIGLDSDVYAGLGALEQTEAWGDYADTTPGKEYTYSARYWNEGEGTPAECFPVYTQVPVATPFDVRPDAPDDVIAYLGYYETSDQYSGLQESGRLFVDSASAETHMTTLQGMIASCTGYEIGSGDSYWTADVTPMPALDVPASVAAVGWVEDSPWGRFYAVDLQRGNLVIRAALYTDGVVGEEGFRQYAEQLAEQLADLETE</sequence>
<evidence type="ECO:0000313" key="4">
    <source>
        <dbReference type="Proteomes" id="UP001241072"/>
    </source>
</evidence>
<dbReference type="Proteomes" id="UP001241072">
    <property type="component" value="Unassembled WGS sequence"/>
</dbReference>
<name>A0ABT9BPG7_9MICO</name>
<comment type="caution">
    <text evidence="3">The sequence shown here is derived from an EMBL/GenBank/DDBJ whole genome shotgun (WGS) entry which is preliminary data.</text>
</comment>
<keyword evidence="2" id="KW-1133">Transmembrane helix</keyword>
<feature type="transmembrane region" description="Helical" evidence="2">
    <location>
        <begin position="90"/>
        <end position="115"/>
    </location>
</feature>
<feature type="compositionally biased region" description="Basic and acidic residues" evidence="1">
    <location>
        <begin position="1"/>
        <end position="11"/>
    </location>
</feature>
<dbReference type="EMBL" id="JAUQUB010000001">
    <property type="protein sequence ID" value="MDO7881681.1"/>
    <property type="molecule type" value="Genomic_DNA"/>
</dbReference>
<feature type="compositionally biased region" description="Pro residues" evidence="1">
    <location>
        <begin position="26"/>
        <end position="75"/>
    </location>
</feature>
<dbReference type="RefSeq" id="WP_305002087.1">
    <property type="nucleotide sequence ID" value="NZ_JAUQUB010000001.1"/>
</dbReference>
<organism evidence="3 4">
    <name type="scientific">Antiquaquibacter soli</name>
    <dbReference type="NCBI Taxonomy" id="3064523"/>
    <lineage>
        <taxon>Bacteria</taxon>
        <taxon>Bacillati</taxon>
        <taxon>Actinomycetota</taxon>
        <taxon>Actinomycetes</taxon>
        <taxon>Micrococcales</taxon>
        <taxon>Microbacteriaceae</taxon>
        <taxon>Antiquaquibacter</taxon>
    </lineage>
</organism>
<keyword evidence="2" id="KW-0812">Transmembrane</keyword>
<feature type="compositionally biased region" description="Low complexity" evidence="1">
    <location>
        <begin position="12"/>
        <end position="25"/>
    </location>
</feature>
<gene>
    <name evidence="3" type="ORF">Q5716_05495</name>
</gene>